<evidence type="ECO:0000313" key="3">
    <source>
        <dbReference type="EMBL" id="CAB4929957.1"/>
    </source>
</evidence>
<keyword evidence="2" id="KW-0812">Transmembrane</keyword>
<dbReference type="EMBL" id="CAFBMX010000005">
    <property type="protein sequence ID" value="CAB4929957.1"/>
    <property type="molecule type" value="Genomic_DNA"/>
</dbReference>
<keyword evidence="2" id="KW-0472">Membrane</keyword>
<evidence type="ECO:0000256" key="1">
    <source>
        <dbReference type="SAM" id="MobiDB-lite"/>
    </source>
</evidence>
<accession>A0A6J7IIM8</accession>
<dbReference type="AlphaFoldDB" id="A0A6J7IIM8"/>
<feature type="compositionally biased region" description="Low complexity" evidence="1">
    <location>
        <begin position="40"/>
        <end position="57"/>
    </location>
</feature>
<protein>
    <submittedName>
        <fullName evidence="3">Unannotated protein</fullName>
    </submittedName>
</protein>
<keyword evidence="2" id="KW-1133">Transmembrane helix</keyword>
<reference evidence="3" key="1">
    <citation type="submission" date="2020-05" db="EMBL/GenBank/DDBJ databases">
        <authorList>
            <person name="Chiriac C."/>
            <person name="Salcher M."/>
            <person name="Ghai R."/>
            <person name="Kavagutti S V."/>
        </authorList>
    </citation>
    <scope>NUCLEOTIDE SEQUENCE</scope>
</reference>
<gene>
    <name evidence="3" type="ORF">UFOPK3674_01082</name>
</gene>
<organism evidence="3">
    <name type="scientific">freshwater metagenome</name>
    <dbReference type="NCBI Taxonomy" id="449393"/>
    <lineage>
        <taxon>unclassified sequences</taxon>
        <taxon>metagenomes</taxon>
        <taxon>ecological metagenomes</taxon>
    </lineage>
</organism>
<evidence type="ECO:0000256" key="2">
    <source>
        <dbReference type="SAM" id="Phobius"/>
    </source>
</evidence>
<proteinExistence type="predicted"/>
<feature type="transmembrane region" description="Helical" evidence="2">
    <location>
        <begin position="88"/>
        <end position="105"/>
    </location>
</feature>
<feature type="region of interest" description="Disordered" evidence="1">
    <location>
        <begin position="26"/>
        <end position="80"/>
    </location>
</feature>
<sequence length="113" mass="11562">MPLRRCAALLLLAAALGAPSAALAQNAGDDQYSDPLADEPTTQTTPSPQPSDTGTPDQQMSAESAPVETTSAQDTAAPTELARTGVDLRLITGMGLLLLVAGLGLRRAGHGRR</sequence>
<name>A0A6J7IIM8_9ZZZZ</name>
<feature type="compositionally biased region" description="Polar residues" evidence="1">
    <location>
        <begin position="58"/>
        <end position="76"/>
    </location>
</feature>